<evidence type="ECO:0000313" key="4">
    <source>
        <dbReference type="Proteomes" id="UP000663802"/>
    </source>
</evidence>
<gene>
    <name evidence="3" type="ORF">CSC2_41880</name>
</gene>
<dbReference type="PANTHER" id="PTHR38435">
    <property type="match status" value="1"/>
</dbReference>
<organism evidence="3 4">
    <name type="scientific">Clostridium zeae</name>
    <dbReference type="NCBI Taxonomy" id="2759022"/>
    <lineage>
        <taxon>Bacteria</taxon>
        <taxon>Bacillati</taxon>
        <taxon>Bacillota</taxon>
        <taxon>Clostridia</taxon>
        <taxon>Eubacteriales</taxon>
        <taxon>Clostridiaceae</taxon>
        <taxon>Clostridium</taxon>
    </lineage>
</organism>
<dbReference type="SUPFAM" id="SSF51445">
    <property type="entry name" value="(Trans)glycosidases"/>
    <property type="match status" value="1"/>
</dbReference>
<name>A0ABQ1EFR7_9CLOT</name>
<dbReference type="Gene3D" id="2.40.100.10">
    <property type="entry name" value="Cyclophilin-like"/>
    <property type="match status" value="1"/>
</dbReference>
<dbReference type="SUPFAM" id="SSF50891">
    <property type="entry name" value="Cyclophilin-like"/>
    <property type="match status" value="1"/>
</dbReference>
<dbReference type="InterPro" id="IPR029000">
    <property type="entry name" value="Cyclophilin-like_dom_sf"/>
</dbReference>
<keyword evidence="4" id="KW-1185">Reference proteome</keyword>
<sequence>MGKGISVFLGMGYSLESILKNIELSKENGFDRIFTSFHIPEANYDIVLEEFGKVSKLAQKLNMKIIADISPNAYKLLEIDKDDLERVKALGVDVLRLDFGYSEEFIANLSRNKFGLKVEINASTVTDRFFEELEKYSPNYKNIQACHNYYPRKNTGISETLFIKKNQLLRRYGIRISAFIPSLSGRRGPIYEGLPTLEAHRYLEPYTSARHLVALGVDDIFFGDGNPSNDEIVSVGAIKDRCIELRVLLSMKNYITERYMDFPCYTNRTDCAADVVRAVESRSLLTNNEIIQAVNCVNREKGCITLDNEGYMRYMGELQIIMKALPQDDRVNVIGKVFEGDLFLLDYINEETRFYFKTI</sequence>
<dbReference type="EMBL" id="BMBA01000006">
    <property type="protein sequence ID" value="GFZ33662.1"/>
    <property type="molecule type" value="Genomic_DNA"/>
</dbReference>
<dbReference type="PANTHER" id="PTHR38435:SF2">
    <property type="entry name" value="DUF871 DOMAIN-CONTAINING PROTEIN"/>
    <property type="match status" value="1"/>
</dbReference>
<accession>A0ABQ1EFR7</accession>
<dbReference type="InterPro" id="IPR008589">
    <property type="entry name" value="MupG"/>
</dbReference>
<dbReference type="Gene3D" id="3.20.20.70">
    <property type="entry name" value="Aldolase class I"/>
    <property type="match status" value="1"/>
</dbReference>
<feature type="domain" description="6-phospho-N-acetylmuramidase C-terminal" evidence="1">
    <location>
        <begin position="245"/>
        <end position="357"/>
    </location>
</feature>
<evidence type="ECO:0008006" key="5">
    <source>
        <dbReference type="Google" id="ProtNLM"/>
    </source>
</evidence>
<reference evidence="3 4" key="1">
    <citation type="journal article" date="2021" name="Int. J. Syst. Evol. Microbiol.">
        <title>Clostridium zeae sp. nov., isolated from corn silage.</title>
        <authorList>
            <person name="Kobayashi H."/>
            <person name="Tanizawa Y."/>
            <person name="Yagura M."/>
            <person name="Sakamoto M."/>
            <person name="Ohkuma M."/>
            <person name="Tohno M."/>
        </authorList>
    </citation>
    <scope>NUCLEOTIDE SEQUENCE [LARGE SCALE GENOMIC DNA]</scope>
    <source>
        <strain evidence="3 4">CSC2</strain>
    </source>
</reference>
<dbReference type="Pfam" id="PF05913">
    <property type="entry name" value="MupG_C"/>
    <property type="match status" value="1"/>
</dbReference>
<dbReference type="Pfam" id="PF19200">
    <property type="entry name" value="MupG_N"/>
    <property type="match status" value="1"/>
</dbReference>
<evidence type="ECO:0000259" key="2">
    <source>
        <dbReference type="Pfam" id="PF19200"/>
    </source>
</evidence>
<dbReference type="Proteomes" id="UP000663802">
    <property type="component" value="Unassembled WGS sequence"/>
</dbReference>
<proteinExistence type="predicted"/>
<dbReference type="RefSeq" id="WP_206872065.1">
    <property type="nucleotide sequence ID" value="NZ_BMBA01000006.1"/>
</dbReference>
<dbReference type="InterPro" id="IPR013785">
    <property type="entry name" value="Aldolase_TIM"/>
</dbReference>
<protein>
    <recommendedName>
        <fullName evidence="5">DUF871 domain-containing protein</fullName>
    </recommendedName>
</protein>
<dbReference type="InterPro" id="IPR043797">
    <property type="entry name" value="MupG_N"/>
</dbReference>
<evidence type="ECO:0000313" key="3">
    <source>
        <dbReference type="EMBL" id="GFZ33662.1"/>
    </source>
</evidence>
<comment type="caution">
    <text evidence="3">The sequence shown here is derived from an EMBL/GenBank/DDBJ whole genome shotgun (WGS) entry which is preliminary data.</text>
</comment>
<evidence type="ECO:0000259" key="1">
    <source>
        <dbReference type="Pfam" id="PF05913"/>
    </source>
</evidence>
<feature type="domain" description="6-phospho-N-acetylmuramidase N-terminal" evidence="2">
    <location>
        <begin position="4"/>
        <end position="234"/>
    </location>
</feature>
<dbReference type="InterPro" id="IPR043894">
    <property type="entry name" value="MupG_C"/>
</dbReference>
<dbReference type="InterPro" id="IPR017853">
    <property type="entry name" value="GH"/>
</dbReference>